<dbReference type="InterPro" id="IPR000719">
    <property type="entry name" value="Prot_kinase_dom"/>
</dbReference>
<dbReference type="EMBL" id="JACAZF010000004">
    <property type="protein sequence ID" value="KAF7306390.1"/>
    <property type="molecule type" value="Genomic_DNA"/>
</dbReference>
<dbReference type="GeneID" id="59343633"/>
<dbReference type="PANTHER" id="PTHR24362">
    <property type="entry name" value="SERINE/THREONINE-PROTEIN KINASE NEK"/>
    <property type="match status" value="1"/>
</dbReference>
<evidence type="ECO:0000259" key="2">
    <source>
        <dbReference type="PROSITE" id="PS50011"/>
    </source>
</evidence>
<dbReference type="OrthoDB" id="5987198at2759"/>
<feature type="domain" description="Protein kinase" evidence="2">
    <location>
        <begin position="1"/>
        <end position="324"/>
    </location>
</feature>
<dbReference type="GO" id="GO:0004672">
    <property type="term" value="F:protein kinase activity"/>
    <property type="evidence" value="ECO:0007669"/>
    <property type="project" value="InterPro"/>
</dbReference>
<sequence>MQSDSQDRARKTMDYLNRYMKTRSASEHFWVNHQRFLRSRGYELRPRYHPDWVPSWTLPGATVGDNEDQFEDSYKPRKDRVMDATRISDGQKVVLRCVTTWKPELTTLLYLNLDRNRHPHNRTFHLLDIIPLCDNDDVAIIVMPFLRLFHSPPFRHLREPVDAMRQLFQGLKFLHWHNITHGDACLYNLMMDSSQVVPDGFHFLRPQYKPSGGDHYEWRDRCYADPPVAYYFIDFGLCGYHPNGPQTAQAIGICGQDRTVPELSKTVPYNPFKVDIYQLGNTFVELSEQYPILMTTFGPLLRAMTRQDPQARPTAAEVLDHFEEICSRIPPSELAEKMHYELRSNGYDSGDSVSDHELFSAPSSSEHLPYEENDGVQSNKPDAANDGLNEASS</sequence>
<evidence type="ECO:0000313" key="3">
    <source>
        <dbReference type="EMBL" id="KAF7306390.1"/>
    </source>
</evidence>
<reference evidence="3" key="1">
    <citation type="submission" date="2020-05" db="EMBL/GenBank/DDBJ databases">
        <title>Mycena genomes resolve the evolution of fungal bioluminescence.</title>
        <authorList>
            <person name="Tsai I.J."/>
        </authorList>
    </citation>
    <scope>NUCLEOTIDE SEQUENCE</scope>
    <source>
        <strain evidence="3">171206Taipei</strain>
    </source>
</reference>
<dbReference type="SUPFAM" id="SSF56112">
    <property type="entry name" value="Protein kinase-like (PK-like)"/>
    <property type="match status" value="1"/>
</dbReference>
<protein>
    <submittedName>
        <fullName evidence="3">Protein kinase domain-containing protein</fullName>
    </submittedName>
</protein>
<keyword evidence="3" id="KW-0808">Transferase</keyword>
<accession>A0A8H6SWF8</accession>
<dbReference type="Proteomes" id="UP000636479">
    <property type="component" value="Unassembled WGS sequence"/>
</dbReference>
<keyword evidence="4" id="KW-1185">Reference proteome</keyword>
<keyword evidence="3" id="KW-0418">Kinase</keyword>
<proteinExistence type="predicted"/>
<organism evidence="3 4">
    <name type="scientific">Mycena indigotica</name>
    <dbReference type="NCBI Taxonomy" id="2126181"/>
    <lineage>
        <taxon>Eukaryota</taxon>
        <taxon>Fungi</taxon>
        <taxon>Dikarya</taxon>
        <taxon>Basidiomycota</taxon>
        <taxon>Agaricomycotina</taxon>
        <taxon>Agaricomycetes</taxon>
        <taxon>Agaricomycetidae</taxon>
        <taxon>Agaricales</taxon>
        <taxon>Marasmiineae</taxon>
        <taxon>Mycenaceae</taxon>
        <taxon>Mycena</taxon>
    </lineage>
</organism>
<dbReference type="PROSITE" id="PS50011">
    <property type="entry name" value="PROTEIN_KINASE_DOM"/>
    <property type="match status" value="1"/>
</dbReference>
<dbReference type="InterPro" id="IPR011009">
    <property type="entry name" value="Kinase-like_dom_sf"/>
</dbReference>
<dbReference type="SMART" id="SM00220">
    <property type="entry name" value="S_TKc"/>
    <property type="match status" value="1"/>
</dbReference>
<dbReference type="Gene3D" id="1.10.510.10">
    <property type="entry name" value="Transferase(Phosphotransferase) domain 1"/>
    <property type="match status" value="1"/>
</dbReference>
<evidence type="ECO:0000256" key="1">
    <source>
        <dbReference type="SAM" id="MobiDB-lite"/>
    </source>
</evidence>
<name>A0A8H6SWF8_9AGAR</name>
<dbReference type="AlphaFoldDB" id="A0A8H6SWF8"/>
<gene>
    <name evidence="3" type="ORF">MIND_00430200</name>
</gene>
<dbReference type="RefSeq" id="XP_037221409.1">
    <property type="nucleotide sequence ID" value="XM_037361117.1"/>
</dbReference>
<feature type="region of interest" description="Disordered" evidence="1">
    <location>
        <begin position="346"/>
        <end position="393"/>
    </location>
</feature>
<evidence type="ECO:0000313" key="4">
    <source>
        <dbReference type="Proteomes" id="UP000636479"/>
    </source>
</evidence>
<dbReference type="PANTHER" id="PTHR24362:SF309">
    <property type="entry name" value="PROTEIN KINASE DOMAIN-CONTAINING PROTEIN"/>
    <property type="match status" value="1"/>
</dbReference>
<dbReference type="GO" id="GO:0005524">
    <property type="term" value="F:ATP binding"/>
    <property type="evidence" value="ECO:0007669"/>
    <property type="project" value="InterPro"/>
</dbReference>
<comment type="caution">
    <text evidence="3">The sequence shown here is derived from an EMBL/GenBank/DDBJ whole genome shotgun (WGS) entry which is preliminary data.</text>
</comment>